<evidence type="ECO:0000256" key="8">
    <source>
        <dbReference type="SAM" id="MobiDB-lite"/>
    </source>
</evidence>
<dbReference type="InterPro" id="IPR002974">
    <property type="entry name" value="Cyt_P450_E_CYP52_ascomycetes"/>
</dbReference>
<evidence type="ECO:0000256" key="5">
    <source>
        <dbReference type="ARBA" id="ARBA00023004"/>
    </source>
</evidence>
<evidence type="ECO:0008006" key="11">
    <source>
        <dbReference type="Google" id="ProtNLM"/>
    </source>
</evidence>
<keyword evidence="7" id="KW-0349">Heme</keyword>
<keyword evidence="5 7" id="KW-0408">Iron</keyword>
<reference evidence="9 10" key="1">
    <citation type="submission" date="2021-02" db="EMBL/GenBank/DDBJ databases">
        <title>Genome assembly of Pseudopithomyces chartarum.</title>
        <authorList>
            <person name="Jauregui R."/>
            <person name="Singh J."/>
            <person name="Voisey C."/>
        </authorList>
    </citation>
    <scope>NUCLEOTIDE SEQUENCE [LARGE SCALE GENOMIC DNA]</scope>
    <source>
        <strain evidence="9 10">AGR01</strain>
    </source>
</reference>
<evidence type="ECO:0000256" key="2">
    <source>
        <dbReference type="ARBA" id="ARBA00010617"/>
    </source>
</evidence>
<sequence length="580" mass="65805">MQQLYLIVGTLLACHGLYLFIQRRIRCRTLPPKFWTWDPIMNFDWIFSCAFNATVQNSLFAKYGSTYRLPKLTTPMATIVTCHPENVYTITAGKDWGIEFRKDGMGEMLGSGFICTDGAEWLRSRKMLRPAFNRPNIDNFDVLEGVASDIIKQIEKANGSVDMGLLLYDALMHSSMHFILGLDSTEKGDGRPMDAQQFNKLWQQGVLGMGLRLLLGGPVSKWLLPKARYTQVCNSLHSFIDFAIEKEETKVHQSDRKAKSMAEIVSPQAKDRADGRSQLMQTMLASQDTTGVLTCNVIQILSTHPDRWSKLREEVLTAGPELMTWDGLRENKTIQNILSETLRIRPVFPQTGRYAIRDTIIPSGGGPNHDEPLPVPKGTFGISNAWGIHVNKDIYGPDADEWRPERWNTVKPTNKEFVPFGIGPRACLGKDKALAEAAYLLARLVQRFESLEDKTGVWKPEASFSMKNKAGYKVAFKVPQITIMQYSADEDNYTTRPERPSLFMSVIRAESRKITYCELNQLLETKFTISPSVLFLATALIYQRASNWAPYQLRNCTEAIKRADPPSKLIIRRDLCNYHR</sequence>
<dbReference type="InterPro" id="IPR001128">
    <property type="entry name" value="Cyt_P450"/>
</dbReference>
<dbReference type="Gene3D" id="1.10.630.10">
    <property type="entry name" value="Cytochrome P450"/>
    <property type="match status" value="1"/>
</dbReference>
<dbReference type="PROSITE" id="PS00086">
    <property type="entry name" value="CYTOCHROME_P450"/>
    <property type="match status" value="1"/>
</dbReference>
<feature type="region of interest" description="Disordered" evidence="8">
    <location>
        <begin position="253"/>
        <end position="273"/>
    </location>
</feature>
<dbReference type="EMBL" id="WVTA01000006">
    <property type="protein sequence ID" value="KAK3209152.1"/>
    <property type="molecule type" value="Genomic_DNA"/>
</dbReference>
<accession>A0AAN6RJ55</accession>
<keyword evidence="6 7" id="KW-0503">Monooxygenase</keyword>
<dbReference type="Pfam" id="PF00067">
    <property type="entry name" value="p450"/>
    <property type="match status" value="1"/>
</dbReference>
<evidence type="ECO:0000256" key="4">
    <source>
        <dbReference type="ARBA" id="ARBA00023002"/>
    </source>
</evidence>
<gene>
    <name evidence="9" type="ORF">GRF29_69g964944</name>
</gene>
<dbReference type="Proteomes" id="UP001280581">
    <property type="component" value="Unassembled WGS sequence"/>
</dbReference>
<dbReference type="GO" id="GO:0005506">
    <property type="term" value="F:iron ion binding"/>
    <property type="evidence" value="ECO:0007669"/>
    <property type="project" value="InterPro"/>
</dbReference>
<evidence type="ECO:0000256" key="6">
    <source>
        <dbReference type="ARBA" id="ARBA00023033"/>
    </source>
</evidence>
<dbReference type="PANTHER" id="PTHR24287">
    <property type="entry name" value="P450, PUTATIVE (EUROFUNG)-RELATED"/>
    <property type="match status" value="1"/>
</dbReference>
<comment type="similarity">
    <text evidence="2 7">Belongs to the cytochrome P450 family.</text>
</comment>
<dbReference type="PANTHER" id="PTHR24287:SF17">
    <property type="entry name" value="P450, PUTATIVE (EUROFUNG)-RELATED"/>
    <property type="match status" value="1"/>
</dbReference>
<evidence type="ECO:0000256" key="7">
    <source>
        <dbReference type="RuleBase" id="RU000461"/>
    </source>
</evidence>
<dbReference type="InterPro" id="IPR017972">
    <property type="entry name" value="Cyt_P450_CS"/>
</dbReference>
<comment type="cofactor">
    <cofactor evidence="1">
        <name>heme</name>
        <dbReference type="ChEBI" id="CHEBI:30413"/>
    </cofactor>
</comment>
<dbReference type="PRINTS" id="PR00385">
    <property type="entry name" value="P450"/>
</dbReference>
<keyword evidence="3 7" id="KW-0479">Metal-binding</keyword>
<evidence type="ECO:0000256" key="3">
    <source>
        <dbReference type="ARBA" id="ARBA00022723"/>
    </source>
</evidence>
<name>A0AAN6RJ55_9PLEO</name>
<dbReference type="AlphaFoldDB" id="A0AAN6RJ55"/>
<proteinExistence type="inferred from homology"/>
<comment type="caution">
    <text evidence="9">The sequence shown here is derived from an EMBL/GenBank/DDBJ whole genome shotgun (WGS) entry which is preliminary data.</text>
</comment>
<dbReference type="SUPFAM" id="SSF48264">
    <property type="entry name" value="Cytochrome P450"/>
    <property type="match status" value="1"/>
</dbReference>
<protein>
    <recommendedName>
        <fullName evidence="11">Cytochrome P450</fullName>
    </recommendedName>
</protein>
<dbReference type="InterPro" id="IPR047146">
    <property type="entry name" value="Cyt_P450_E_CYP52_fungi"/>
</dbReference>
<keyword evidence="4 7" id="KW-0560">Oxidoreductase</keyword>
<evidence type="ECO:0000256" key="1">
    <source>
        <dbReference type="ARBA" id="ARBA00001971"/>
    </source>
</evidence>
<keyword evidence="10" id="KW-1185">Reference proteome</keyword>
<evidence type="ECO:0000313" key="9">
    <source>
        <dbReference type="EMBL" id="KAK3209152.1"/>
    </source>
</evidence>
<organism evidence="9 10">
    <name type="scientific">Pseudopithomyces chartarum</name>
    <dbReference type="NCBI Taxonomy" id="1892770"/>
    <lineage>
        <taxon>Eukaryota</taxon>
        <taxon>Fungi</taxon>
        <taxon>Dikarya</taxon>
        <taxon>Ascomycota</taxon>
        <taxon>Pezizomycotina</taxon>
        <taxon>Dothideomycetes</taxon>
        <taxon>Pleosporomycetidae</taxon>
        <taxon>Pleosporales</taxon>
        <taxon>Massarineae</taxon>
        <taxon>Didymosphaeriaceae</taxon>
        <taxon>Pseudopithomyces</taxon>
    </lineage>
</organism>
<dbReference type="GO" id="GO:0016712">
    <property type="term" value="F:oxidoreductase activity, acting on paired donors, with incorporation or reduction of molecular oxygen, reduced flavin or flavoprotein as one donor, and incorporation of one atom of oxygen"/>
    <property type="evidence" value="ECO:0007669"/>
    <property type="project" value="InterPro"/>
</dbReference>
<dbReference type="PRINTS" id="PR01239">
    <property type="entry name" value="EP450IICYP52"/>
</dbReference>
<dbReference type="GO" id="GO:0020037">
    <property type="term" value="F:heme binding"/>
    <property type="evidence" value="ECO:0007669"/>
    <property type="project" value="InterPro"/>
</dbReference>
<dbReference type="InterPro" id="IPR036396">
    <property type="entry name" value="Cyt_P450_sf"/>
</dbReference>
<evidence type="ECO:0000313" key="10">
    <source>
        <dbReference type="Proteomes" id="UP001280581"/>
    </source>
</evidence>